<evidence type="ECO:0000313" key="1">
    <source>
        <dbReference type="EMBL" id="MBG0738750.1"/>
    </source>
</evidence>
<accession>A0A931CLN9</accession>
<protein>
    <submittedName>
        <fullName evidence="1">Uncharacterized protein</fullName>
    </submittedName>
</protein>
<sequence length="64" mass="6765">MADAAALSSAWIDGAEISADIFGDVDSSDCPYDDPELAAAWRAGTETLRDWDGLADLSANPYID</sequence>
<dbReference type="RefSeq" id="WP_196395692.1">
    <property type="nucleotide sequence ID" value="NZ_JADNYM010000005.1"/>
</dbReference>
<evidence type="ECO:0000313" key="2">
    <source>
        <dbReference type="Proteomes" id="UP000655366"/>
    </source>
</evidence>
<keyword evidence="2" id="KW-1185">Reference proteome</keyword>
<dbReference type="Proteomes" id="UP000655366">
    <property type="component" value="Unassembled WGS sequence"/>
</dbReference>
<comment type="caution">
    <text evidence="1">The sequence shown here is derived from an EMBL/GenBank/DDBJ whole genome shotgun (WGS) entry which is preliminary data.</text>
</comment>
<dbReference type="AlphaFoldDB" id="A0A931CLN9"/>
<organism evidence="1 2">
    <name type="scientific">Arthrobacter terrae</name>
    <dbReference type="NCBI Taxonomy" id="2935737"/>
    <lineage>
        <taxon>Bacteria</taxon>
        <taxon>Bacillati</taxon>
        <taxon>Actinomycetota</taxon>
        <taxon>Actinomycetes</taxon>
        <taxon>Micrococcales</taxon>
        <taxon>Micrococcaceae</taxon>
        <taxon>Arthrobacter</taxon>
    </lineage>
</organism>
<dbReference type="EMBL" id="JADNYM010000005">
    <property type="protein sequence ID" value="MBG0738750.1"/>
    <property type="molecule type" value="Genomic_DNA"/>
</dbReference>
<gene>
    <name evidence="1" type="ORF">IV500_04865</name>
</gene>
<proteinExistence type="predicted"/>
<name>A0A931CLN9_9MICC</name>
<reference evidence="1 2" key="1">
    <citation type="submission" date="2020-11" db="EMBL/GenBank/DDBJ databases">
        <title>Arthrobacter antarcticus sp. nov., isolated from Antarctic Soil.</title>
        <authorList>
            <person name="Li J."/>
        </authorList>
    </citation>
    <scope>NUCLEOTIDE SEQUENCE [LARGE SCALE GENOMIC DNA]</scope>
    <source>
        <strain evidence="1 2">Z1-20</strain>
    </source>
</reference>